<dbReference type="EMBL" id="PGWZ01000110">
    <property type="protein sequence ID" value="PPJ79216.1"/>
    <property type="molecule type" value="Genomic_DNA"/>
</dbReference>
<dbReference type="AlphaFoldDB" id="A0A7Z1SER9"/>
<sequence>VQATTHYQDYELIGKLASELGTAMKGLDINQISLEERMQERGW</sequence>
<reference evidence="2 3" key="1">
    <citation type="submission" date="2017-11" db="EMBL/GenBank/DDBJ databases">
        <authorList>
            <person name="Founou R.C."/>
            <person name="Founou L."/>
            <person name="Allam M."/>
            <person name="Ismail A."/>
            <person name="Essack S.Y."/>
        </authorList>
    </citation>
    <scope>NUCLEOTIDE SEQUENCE [LARGE SCALE GENOMIC DNA]</scope>
    <source>
        <strain evidence="2 3">G703N2B1</strain>
    </source>
</reference>
<comment type="similarity">
    <text evidence="1">Belongs to the PdxS/SNZ family.</text>
</comment>
<gene>
    <name evidence="2" type="ORF">CV021_00590</name>
</gene>
<dbReference type="Gene3D" id="3.20.20.70">
    <property type="entry name" value="Aldolase class I"/>
    <property type="match status" value="1"/>
</dbReference>
<accession>A0A7Z1SER9</accession>
<dbReference type="PROSITE" id="PS51129">
    <property type="entry name" value="PDXS_SNZ_2"/>
    <property type="match status" value="1"/>
</dbReference>
<comment type="caution">
    <text evidence="2">The sequence shown here is derived from an EMBL/GenBank/DDBJ whole genome shotgun (WGS) entry which is preliminary data.</text>
</comment>
<name>A0A7Z1SER9_STAAU</name>
<dbReference type="InterPro" id="IPR001852">
    <property type="entry name" value="PdxS/SNZ"/>
</dbReference>
<evidence type="ECO:0000313" key="2">
    <source>
        <dbReference type="EMBL" id="PPJ79216.1"/>
    </source>
</evidence>
<protein>
    <submittedName>
        <fullName evidence="2">Pyridoxal 5'-phosphate synthase lyase subunit PdxS</fullName>
    </submittedName>
</protein>
<evidence type="ECO:0000256" key="1">
    <source>
        <dbReference type="PROSITE-ProRule" id="PRU00481"/>
    </source>
</evidence>
<keyword evidence="2" id="KW-0456">Lyase</keyword>
<dbReference type="InterPro" id="IPR013785">
    <property type="entry name" value="Aldolase_TIM"/>
</dbReference>
<evidence type="ECO:0000313" key="3">
    <source>
        <dbReference type="Proteomes" id="UP000238775"/>
    </source>
</evidence>
<organism evidence="2 3">
    <name type="scientific">Staphylococcus aureus</name>
    <dbReference type="NCBI Taxonomy" id="1280"/>
    <lineage>
        <taxon>Bacteria</taxon>
        <taxon>Bacillati</taxon>
        <taxon>Bacillota</taxon>
        <taxon>Bacilli</taxon>
        <taxon>Bacillales</taxon>
        <taxon>Staphylococcaceae</taxon>
        <taxon>Staphylococcus</taxon>
    </lineage>
</organism>
<dbReference type="GO" id="GO:0042823">
    <property type="term" value="P:pyridoxal phosphate biosynthetic process"/>
    <property type="evidence" value="ECO:0007669"/>
    <property type="project" value="InterPro"/>
</dbReference>
<proteinExistence type="inferred from homology"/>
<dbReference type="GO" id="GO:0016829">
    <property type="term" value="F:lyase activity"/>
    <property type="evidence" value="ECO:0007669"/>
    <property type="project" value="UniProtKB-KW"/>
</dbReference>
<feature type="non-terminal residue" evidence="2">
    <location>
        <position position="1"/>
    </location>
</feature>
<dbReference type="Proteomes" id="UP000238775">
    <property type="component" value="Unassembled WGS sequence"/>
</dbReference>